<dbReference type="GO" id="GO:0005524">
    <property type="term" value="F:ATP binding"/>
    <property type="evidence" value="ECO:0007669"/>
    <property type="project" value="UniProtKB-KW"/>
</dbReference>
<accession>A0ABY2DC71</accession>
<dbReference type="EMBL" id="SMKE01001008">
    <property type="protein sequence ID" value="TDB82411.1"/>
    <property type="molecule type" value="Genomic_DNA"/>
</dbReference>
<feature type="non-terminal residue" evidence="2">
    <location>
        <position position="1"/>
    </location>
</feature>
<reference evidence="2 3" key="1">
    <citation type="submission" date="2019-02" db="EMBL/GenBank/DDBJ databases">
        <title>Draft genome sequences of novel Actinobacteria.</title>
        <authorList>
            <person name="Sahin N."/>
            <person name="Ay H."/>
            <person name="Saygin H."/>
        </authorList>
    </citation>
    <scope>NUCLEOTIDE SEQUENCE [LARGE SCALE GENOMIC DNA]</scope>
    <source>
        <strain evidence="2 3">JCM 30529</strain>
    </source>
</reference>
<evidence type="ECO:0000313" key="3">
    <source>
        <dbReference type="Proteomes" id="UP000295626"/>
    </source>
</evidence>
<dbReference type="Proteomes" id="UP000295626">
    <property type="component" value="Unassembled WGS sequence"/>
</dbReference>
<organism evidence="2 3">
    <name type="scientific">Micromonospora fluostatini</name>
    <dbReference type="NCBI Taxonomy" id="1629071"/>
    <lineage>
        <taxon>Bacteria</taxon>
        <taxon>Bacillati</taxon>
        <taxon>Actinomycetota</taxon>
        <taxon>Actinomycetes</taxon>
        <taxon>Micromonosporales</taxon>
        <taxon>Micromonosporaceae</taxon>
        <taxon>Micromonospora</taxon>
    </lineage>
</organism>
<protein>
    <submittedName>
        <fullName evidence="2">ATP-binding protein</fullName>
    </submittedName>
</protein>
<gene>
    <name evidence="2" type="ORF">E1091_18745</name>
</gene>
<name>A0ABY2DC71_9ACTN</name>
<dbReference type="SUPFAM" id="SSF55874">
    <property type="entry name" value="ATPase domain of HSP90 chaperone/DNA topoisomerase II/histidine kinase"/>
    <property type="match status" value="1"/>
</dbReference>
<evidence type="ECO:0000259" key="1">
    <source>
        <dbReference type="Pfam" id="PF13581"/>
    </source>
</evidence>
<comment type="caution">
    <text evidence="2">The sequence shown here is derived from an EMBL/GenBank/DDBJ whole genome shotgun (WGS) entry which is preliminary data.</text>
</comment>
<feature type="domain" description="Histidine kinase/HSP90-like ATPase" evidence="1">
    <location>
        <begin position="1"/>
        <end position="79"/>
    </location>
</feature>
<keyword evidence="2" id="KW-0547">Nucleotide-binding</keyword>
<dbReference type="InterPro" id="IPR036890">
    <property type="entry name" value="HATPase_C_sf"/>
</dbReference>
<dbReference type="CDD" id="cd16936">
    <property type="entry name" value="HATPase_RsbW-like"/>
    <property type="match status" value="1"/>
</dbReference>
<dbReference type="InterPro" id="IPR003594">
    <property type="entry name" value="HATPase_dom"/>
</dbReference>
<proteinExistence type="predicted"/>
<sequence>AVTNALRHGRPPVCLRLWLGVDRIVVTVSDGGSGPADPFAGLVPPAGDTPGGLGLWITHQSCSHVTMQRAAGAFTLRLTAGNPHFLA</sequence>
<keyword evidence="3" id="KW-1185">Reference proteome</keyword>
<dbReference type="Gene3D" id="3.30.565.10">
    <property type="entry name" value="Histidine kinase-like ATPase, C-terminal domain"/>
    <property type="match status" value="1"/>
</dbReference>
<evidence type="ECO:0000313" key="2">
    <source>
        <dbReference type="EMBL" id="TDB82411.1"/>
    </source>
</evidence>
<keyword evidence="2" id="KW-0067">ATP-binding</keyword>
<dbReference type="Pfam" id="PF13581">
    <property type="entry name" value="HATPase_c_2"/>
    <property type="match status" value="1"/>
</dbReference>